<evidence type="ECO:0000259" key="12">
    <source>
        <dbReference type="PROSITE" id="PS50848"/>
    </source>
</evidence>
<evidence type="ECO:0000256" key="8">
    <source>
        <dbReference type="ARBA" id="ARBA00063535"/>
    </source>
</evidence>
<comment type="subcellular location">
    <subcellularLocation>
        <location evidence="1">Cytoplasm</location>
    </subcellularLocation>
</comment>
<keyword evidence="6" id="KW-0445">Lipid transport</keyword>
<dbReference type="SUPFAM" id="SSF55961">
    <property type="entry name" value="Bet v1-like"/>
    <property type="match status" value="1"/>
</dbReference>
<dbReference type="InterPro" id="IPR023393">
    <property type="entry name" value="START-like_dom_sf"/>
</dbReference>
<dbReference type="EMBL" id="MU620966">
    <property type="protein sequence ID" value="KAI8575913.1"/>
    <property type="molecule type" value="Genomic_DNA"/>
</dbReference>
<dbReference type="PANTHER" id="PTHR19308">
    <property type="entry name" value="PHOSPHATIDYLCHOLINE TRANSFER PROTEIN"/>
    <property type="match status" value="1"/>
</dbReference>
<keyword evidence="5" id="KW-0007">Acetylation</keyword>
<dbReference type="GeneID" id="75917331"/>
<evidence type="ECO:0000256" key="2">
    <source>
        <dbReference type="ARBA" id="ARBA00022448"/>
    </source>
</evidence>
<dbReference type="InterPro" id="IPR002913">
    <property type="entry name" value="START_lipid-bd_dom"/>
</dbReference>
<sequence length="175" mass="20445">MATFSDESFSKFAEEYINSDLSPWTFFVEATNFKIYRRRFEPKPALFEYRVIGGYPDIPAKVLTKVYLDLDFRQKWDKNMLCYKELGSKEVLHFVMKYPWPLSNRDYVYQMKLKTLQAAQDRTLLVIQGDSVQSYQVPVFEPPSNGVIRIDNYRQNIVIEDDGKGGSLVQVKSKA</sequence>
<evidence type="ECO:0000256" key="6">
    <source>
        <dbReference type="ARBA" id="ARBA00023055"/>
    </source>
</evidence>
<keyword evidence="7" id="KW-0446">Lipid-binding</keyword>
<organism evidence="13 14">
    <name type="scientific">Umbelopsis ramanniana AG</name>
    <dbReference type="NCBI Taxonomy" id="1314678"/>
    <lineage>
        <taxon>Eukaryota</taxon>
        <taxon>Fungi</taxon>
        <taxon>Fungi incertae sedis</taxon>
        <taxon>Mucoromycota</taxon>
        <taxon>Mucoromycotina</taxon>
        <taxon>Umbelopsidomycetes</taxon>
        <taxon>Umbelopsidales</taxon>
        <taxon>Umbelopsidaceae</taxon>
        <taxon>Umbelopsis</taxon>
    </lineage>
</organism>
<keyword evidence="4" id="KW-0597">Phosphoprotein</keyword>
<evidence type="ECO:0000256" key="10">
    <source>
        <dbReference type="ARBA" id="ARBA00077188"/>
    </source>
</evidence>
<dbReference type="GO" id="GO:0005829">
    <property type="term" value="C:cytosol"/>
    <property type="evidence" value="ECO:0007669"/>
    <property type="project" value="UniProtKB-ARBA"/>
</dbReference>
<evidence type="ECO:0000256" key="9">
    <source>
        <dbReference type="ARBA" id="ARBA00069061"/>
    </source>
</evidence>
<evidence type="ECO:0000256" key="5">
    <source>
        <dbReference type="ARBA" id="ARBA00022990"/>
    </source>
</evidence>
<keyword evidence="3" id="KW-0963">Cytoplasm</keyword>
<feature type="domain" description="START" evidence="12">
    <location>
        <begin position="24"/>
        <end position="175"/>
    </location>
</feature>
<reference evidence="13" key="1">
    <citation type="submission" date="2021-06" db="EMBL/GenBank/DDBJ databases">
        <authorList>
            <consortium name="DOE Joint Genome Institute"/>
            <person name="Mondo S.J."/>
            <person name="Amses K.R."/>
            <person name="Simmons D.R."/>
            <person name="Longcore J.E."/>
            <person name="Seto K."/>
            <person name="Alves G.H."/>
            <person name="Bonds A.E."/>
            <person name="Quandt C.A."/>
            <person name="Davis W.J."/>
            <person name="Chang Y."/>
            <person name="Letcher P.M."/>
            <person name="Powell M.J."/>
            <person name="Kuo A."/>
            <person name="Labutti K."/>
            <person name="Pangilinan J."/>
            <person name="Andreopoulos W."/>
            <person name="Tritt A."/>
            <person name="Riley R."/>
            <person name="Hundley H."/>
            <person name="Johnson J."/>
            <person name="Lipzen A."/>
            <person name="Barry K."/>
            <person name="Berbee M.L."/>
            <person name="Buchler N.E."/>
            <person name="Grigoriev I.V."/>
            <person name="Spatafora J.W."/>
            <person name="Stajich J.E."/>
            <person name="James T.Y."/>
        </authorList>
    </citation>
    <scope>NUCLEOTIDE SEQUENCE</scope>
    <source>
        <strain evidence="13">AG</strain>
    </source>
</reference>
<dbReference type="PANTHER" id="PTHR19308:SF39">
    <property type="entry name" value="PHOSPHATIDYLCHOLINE TRANSFER PROTEIN"/>
    <property type="match status" value="1"/>
</dbReference>
<evidence type="ECO:0000256" key="3">
    <source>
        <dbReference type="ARBA" id="ARBA00022490"/>
    </source>
</evidence>
<evidence type="ECO:0000313" key="14">
    <source>
        <dbReference type="Proteomes" id="UP001206595"/>
    </source>
</evidence>
<dbReference type="AlphaFoldDB" id="A0AAD5HB77"/>
<dbReference type="GO" id="GO:0006869">
    <property type="term" value="P:lipid transport"/>
    <property type="evidence" value="ECO:0007669"/>
    <property type="project" value="UniProtKB-KW"/>
</dbReference>
<dbReference type="Pfam" id="PF01852">
    <property type="entry name" value="START"/>
    <property type="match status" value="1"/>
</dbReference>
<dbReference type="Proteomes" id="UP001206595">
    <property type="component" value="Unassembled WGS sequence"/>
</dbReference>
<keyword evidence="2" id="KW-0813">Transport</keyword>
<evidence type="ECO:0000256" key="7">
    <source>
        <dbReference type="ARBA" id="ARBA00023121"/>
    </source>
</evidence>
<evidence type="ECO:0000313" key="13">
    <source>
        <dbReference type="EMBL" id="KAI8575913.1"/>
    </source>
</evidence>
<dbReference type="InterPro" id="IPR051213">
    <property type="entry name" value="START_lipid_transfer"/>
</dbReference>
<dbReference type="GO" id="GO:0008289">
    <property type="term" value="F:lipid binding"/>
    <property type="evidence" value="ECO:0007669"/>
    <property type="project" value="UniProtKB-KW"/>
</dbReference>
<accession>A0AAD5HB77</accession>
<dbReference type="RefSeq" id="XP_051440917.1">
    <property type="nucleotide sequence ID" value="XM_051591988.1"/>
</dbReference>
<evidence type="ECO:0000256" key="11">
    <source>
        <dbReference type="ARBA" id="ARBA00079049"/>
    </source>
</evidence>
<dbReference type="Gene3D" id="3.30.530.20">
    <property type="match status" value="1"/>
</dbReference>
<name>A0AAD5HB77_UMBRA</name>
<proteinExistence type="predicted"/>
<dbReference type="FunFam" id="3.30.530.20:FF:000017">
    <property type="entry name" value="Phosphatidylcholine transfer protein, putative"/>
    <property type="match status" value="1"/>
</dbReference>
<dbReference type="PROSITE" id="PS50848">
    <property type="entry name" value="START"/>
    <property type="match status" value="1"/>
</dbReference>
<comment type="subunit">
    <text evidence="8">Interacts with ACOT13/THEM2.</text>
</comment>
<reference evidence="13" key="2">
    <citation type="journal article" date="2022" name="Proc. Natl. Acad. Sci. U.S.A.">
        <title>Diploid-dominant life cycles characterize the early evolution of Fungi.</title>
        <authorList>
            <person name="Amses K.R."/>
            <person name="Simmons D.R."/>
            <person name="Longcore J.E."/>
            <person name="Mondo S.J."/>
            <person name="Seto K."/>
            <person name="Jeronimo G.H."/>
            <person name="Bonds A.E."/>
            <person name="Quandt C.A."/>
            <person name="Davis W.J."/>
            <person name="Chang Y."/>
            <person name="Federici B.A."/>
            <person name="Kuo A."/>
            <person name="LaButti K."/>
            <person name="Pangilinan J."/>
            <person name="Andreopoulos W."/>
            <person name="Tritt A."/>
            <person name="Riley R."/>
            <person name="Hundley H."/>
            <person name="Johnson J."/>
            <person name="Lipzen A."/>
            <person name="Barry K."/>
            <person name="Lang B.F."/>
            <person name="Cuomo C.A."/>
            <person name="Buchler N.E."/>
            <person name="Grigoriev I.V."/>
            <person name="Spatafora J.W."/>
            <person name="Stajich J.E."/>
            <person name="James T.Y."/>
        </authorList>
    </citation>
    <scope>NUCLEOTIDE SEQUENCE</scope>
    <source>
        <strain evidence="13">AG</strain>
    </source>
</reference>
<evidence type="ECO:0000256" key="1">
    <source>
        <dbReference type="ARBA" id="ARBA00004496"/>
    </source>
</evidence>
<protein>
    <recommendedName>
        <fullName evidence="9">Phosphatidylcholine transfer protein</fullName>
    </recommendedName>
    <alternativeName>
        <fullName evidence="11">START domain-containing protein 2</fullName>
    </alternativeName>
    <alternativeName>
        <fullName evidence="10">StAR-related lipid transfer protein 2</fullName>
    </alternativeName>
</protein>
<gene>
    <name evidence="13" type="ORF">K450DRAFT_259371</name>
</gene>
<comment type="caution">
    <text evidence="13">The sequence shown here is derived from an EMBL/GenBank/DDBJ whole genome shotgun (WGS) entry which is preliminary data.</text>
</comment>
<keyword evidence="14" id="KW-1185">Reference proteome</keyword>
<evidence type="ECO:0000256" key="4">
    <source>
        <dbReference type="ARBA" id="ARBA00022553"/>
    </source>
</evidence>